<organism evidence="2 3">
    <name type="scientific">Rhizobium gallicum</name>
    <dbReference type="NCBI Taxonomy" id="56730"/>
    <lineage>
        <taxon>Bacteria</taxon>
        <taxon>Pseudomonadati</taxon>
        <taxon>Pseudomonadota</taxon>
        <taxon>Alphaproteobacteria</taxon>
        <taxon>Hyphomicrobiales</taxon>
        <taxon>Rhizobiaceae</taxon>
        <taxon>Rhizobium/Agrobacterium group</taxon>
        <taxon>Rhizobium</taxon>
    </lineage>
</organism>
<accession>A0A1L5NIY3</accession>
<dbReference type="Proteomes" id="UP000184749">
    <property type="component" value="Chromosome"/>
</dbReference>
<dbReference type="Gene3D" id="3.40.50.1010">
    <property type="entry name" value="5'-nuclease"/>
    <property type="match status" value="1"/>
</dbReference>
<sequence length="129" mass="14447">MAAPWKTKPVTSSARRWPSSSVSSPNMDIVDWLVRQHSSSVFTTAVTEAEILYGLRILAEERRRQELEAAILQILREDIGGCPALRSGRIRCLCDHCHEPSQAGPTDQPIRPDRSHCHLTWGVHLQPAT</sequence>
<evidence type="ECO:0000313" key="2">
    <source>
        <dbReference type="EMBL" id="APO67865.1"/>
    </source>
</evidence>
<name>A0A1L5NIY3_9HYPH</name>
<evidence type="ECO:0000256" key="1">
    <source>
        <dbReference type="SAM" id="MobiDB-lite"/>
    </source>
</evidence>
<feature type="compositionally biased region" description="Low complexity" evidence="1">
    <location>
        <begin position="12"/>
        <end position="23"/>
    </location>
</feature>
<evidence type="ECO:0000313" key="3">
    <source>
        <dbReference type="Proteomes" id="UP000184749"/>
    </source>
</evidence>
<dbReference type="STRING" id="56730.IE4872_CH02250"/>
<dbReference type="EMBL" id="CP017101">
    <property type="protein sequence ID" value="APO67865.1"/>
    <property type="molecule type" value="Genomic_DNA"/>
</dbReference>
<gene>
    <name evidence="2" type="ORF">IE4872_CH02250</name>
</gene>
<feature type="region of interest" description="Disordered" evidence="1">
    <location>
        <begin position="1"/>
        <end position="23"/>
    </location>
</feature>
<proteinExistence type="predicted"/>
<reference evidence="2 3" key="1">
    <citation type="submission" date="2016-09" db="EMBL/GenBank/DDBJ databases">
        <title>The complete genome sequences of Rhizobium gallicum, symbiovars gallicum and phaseoli, symbionts associated to common bean (Phaseolus vulgaris).</title>
        <authorList>
            <person name="Bustos P."/>
            <person name="Santamaria R.I."/>
            <person name="Perez-Carrascal O.M."/>
            <person name="Juarez S."/>
            <person name="Lozano L."/>
            <person name="Martinez-Flores I."/>
            <person name="Martinez-Romero E."/>
            <person name="Cevallos M."/>
            <person name="Romero D."/>
            <person name="Davila G."/>
            <person name="Gonzalez V."/>
        </authorList>
    </citation>
    <scope>NUCLEOTIDE SEQUENCE [LARGE SCALE GENOMIC DNA]</scope>
    <source>
        <strain evidence="2 3">IE4872</strain>
    </source>
</reference>
<dbReference type="AlphaFoldDB" id="A0A1L5NIY3"/>
<protein>
    <submittedName>
        <fullName evidence="2">Uncharacterized protein</fullName>
    </submittedName>
</protein>